<name>A0A1U9ZXU6_9ACTN</name>
<organism evidence="1 2">
    <name type="scientific">[Actinomadura] parvosata subsp. kistnae</name>
    <dbReference type="NCBI Taxonomy" id="1909395"/>
    <lineage>
        <taxon>Bacteria</taxon>
        <taxon>Bacillati</taxon>
        <taxon>Actinomycetota</taxon>
        <taxon>Actinomycetes</taxon>
        <taxon>Streptosporangiales</taxon>
        <taxon>Streptosporangiaceae</taxon>
        <taxon>Nonomuraea</taxon>
    </lineage>
</organism>
<dbReference type="KEGG" id="noa:BKM31_16010"/>
<proteinExistence type="predicted"/>
<accession>A0A1U9ZXU6</accession>
<dbReference type="AlphaFoldDB" id="A0A1U9ZXU6"/>
<dbReference type="OrthoDB" id="1116574at2"/>
<reference evidence="2" key="1">
    <citation type="journal article" date="2017" name="Med. Chem. Commun.">
        <title>Nonomuraea sp. ATCC 55076 harbours the largest actinomycete chromosome to date and the kistamicin biosynthetic gene cluster.</title>
        <authorList>
            <person name="Nazari B."/>
            <person name="Forneris C.C."/>
            <person name="Gibson M.I."/>
            <person name="Moon K."/>
            <person name="Schramma K.R."/>
            <person name="Seyedsayamdost M.R."/>
        </authorList>
    </citation>
    <scope>NUCLEOTIDE SEQUENCE [LARGE SCALE GENOMIC DNA]</scope>
    <source>
        <strain evidence="2">ATCC 55076</strain>
    </source>
</reference>
<dbReference type="Proteomes" id="UP000190797">
    <property type="component" value="Chromosome"/>
</dbReference>
<dbReference type="EMBL" id="CP017717">
    <property type="protein sequence ID" value="AQZ62764.1"/>
    <property type="molecule type" value="Genomic_DNA"/>
</dbReference>
<evidence type="ECO:0000313" key="2">
    <source>
        <dbReference type="Proteomes" id="UP000190797"/>
    </source>
</evidence>
<gene>
    <name evidence="1" type="ORF">BKM31_16010</name>
</gene>
<evidence type="ECO:0000313" key="1">
    <source>
        <dbReference type="EMBL" id="AQZ62764.1"/>
    </source>
</evidence>
<dbReference type="RefSeq" id="WP_080038944.1">
    <property type="nucleotide sequence ID" value="NZ_CP017717.1"/>
</dbReference>
<sequence>MSDARLYAAVVERARTRWPDTTPESIAAVLQTRAPEAAALYEVAGPELNQLVAGQLPGDVSADRRLRLVRDRTVIGFDDEMIWRAAELEYRERFQD</sequence>
<protein>
    <submittedName>
        <fullName evidence="1">Uncharacterized protein</fullName>
    </submittedName>
</protein>
<keyword evidence="2" id="KW-1185">Reference proteome</keyword>
<dbReference type="STRING" id="1909395.BKM31_16010"/>